<dbReference type="RefSeq" id="WP_368006270.1">
    <property type="nucleotide sequence ID" value="NZ_JAMXFF010000012.1"/>
</dbReference>
<keyword evidence="2" id="KW-1185">Reference proteome</keyword>
<sequence length="136" mass="15586">MKLTYRGIGYDSEPQSFNLMEAEIGGKYRGNDWQVRYPRHIPVPATLNELTYRGAQYNSGESVSTSVASVAPKTRQVRPLMDAQPGDKVMEEVAKLHRNNICRSLERRMQAARMLGNENLLEQLQMESQQLTCYLY</sequence>
<comment type="caution">
    <text evidence="1">The sequence shown here is derived from an EMBL/GenBank/DDBJ whole genome shotgun (WGS) entry which is preliminary data.</text>
</comment>
<evidence type="ECO:0000313" key="1">
    <source>
        <dbReference type="EMBL" id="MCT7966635.1"/>
    </source>
</evidence>
<gene>
    <name evidence="1" type="ORF">NG799_09855</name>
</gene>
<name>A0ABT2MPG7_9CYAN</name>
<dbReference type="InterPro" id="IPR025458">
    <property type="entry name" value="DUF4278"/>
</dbReference>
<dbReference type="Proteomes" id="UP001525890">
    <property type="component" value="Unassembled WGS sequence"/>
</dbReference>
<reference evidence="1 2" key="1">
    <citation type="journal article" date="2022" name="Front. Microbiol.">
        <title>High genomic differentiation and limited gene flow indicate recent cryptic speciation within the genus Laspinema (cyanobacteria).</title>
        <authorList>
            <person name="Stanojkovic A."/>
            <person name="Skoupy S."/>
            <person name="Skaloud P."/>
            <person name="Dvorak P."/>
        </authorList>
    </citation>
    <scope>NUCLEOTIDE SEQUENCE [LARGE SCALE GENOMIC DNA]</scope>
    <source>
        <strain evidence="1 2">D2a</strain>
    </source>
</reference>
<evidence type="ECO:0000313" key="2">
    <source>
        <dbReference type="Proteomes" id="UP001525890"/>
    </source>
</evidence>
<organism evidence="1 2">
    <name type="scientific">Laspinema palackyanum D2a</name>
    <dbReference type="NCBI Taxonomy" id="2953684"/>
    <lineage>
        <taxon>Bacteria</taxon>
        <taxon>Bacillati</taxon>
        <taxon>Cyanobacteriota</taxon>
        <taxon>Cyanophyceae</taxon>
        <taxon>Oscillatoriophycideae</taxon>
        <taxon>Oscillatoriales</taxon>
        <taxon>Laspinemataceae</taxon>
        <taxon>Laspinema</taxon>
        <taxon>Laspinema palackyanum</taxon>
    </lineage>
</organism>
<dbReference type="EMBL" id="JAMXFF010000012">
    <property type="protein sequence ID" value="MCT7966635.1"/>
    <property type="molecule type" value="Genomic_DNA"/>
</dbReference>
<dbReference type="Pfam" id="PF14105">
    <property type="entry name" value="DUF4278"/>
    <property type="match status" value="1"/>
</dbReference>
<accession>A0ABT2MPG7</accession>
<proteinExistence type="predicted"/>
<protein>
    <submittedName>
        <fullName evidence="1">DUF4278 domain-containing protein</fullName>
    </submittedName>
</protein>